<accession>A0A8J3EAI8</accession>
<evidence type="ECO:0000256" key="10">
    <source>
        <dbReference type="RuleBase" id="RU003826"/>
    </source>
</evidence>
<feature type="binding site" evidence="9">
    <location>
        <position position="76"/>
    </location>
    <ligand>
        <name>Mg(2+)</name>
        <dbReference type="ChEBI" id="CHEBI:18420"/>
    </ligand>
</feature>
<dbReference type="GO" id="GO:0004789">
    <property type="term" value="F:thiamine-phosphate diphosphorylase activity"/>
    <property type="evidence" value="ECO:0007669"/>
    <property type="project" value="UniProtKB-UniRule"/>
</dbReference>
<comment type="cofactor">
    <cofactor evidence="9">
        <name>Mg(2+)</name>
        <dbReference type="ChEBI" id="CHEBI:18420"/>
    </cofactor>
    <text evidence="9">Binds 1 Mg(2+) ion per subunit.</text>
</comment>
<comment type="similarity">
    <text evidence="9 10">Belongs to the thiamine-phosphate synthase family.</text>
</comment>
<evidence type="ECO:0000256" key="8">
    <source>
        <dbReference type="ARBA" id="ARBA00047883"/>
    </source>
</evidence>
<dbReference type="SUPFAM" id="SSF51391">
    <property type="entry name" value="Thiamin phosphate synthase"/>
    <property type="match status" value="1"/>
</dbReference>
<comment type="function">
    <text evidence="9">Condenses 4-methyl-5-(beta-hydroxyethyl)thiazole monophosphate (THZ-P) and 2-methyl-4-amino-5-hydroxymethyl pyrimidine pyrophosphate (HMP-PP) to form thiamine monophosphate (TMP).</text>
</comment>
<feature type="binding site" evidence="9">
    <location>
        <begin position="141"/>
        <end position="143"/>
    </location>
    <ligand>
        <name>2-[(2R,5Z)-2-carboxy-4-methylthiazol-5(2H)-ylidene]ethyl phosphate</name>
        <dbReference type="ChEBI" id="CHEBI:62899"/>
    </ligand>
</feature>
<feature type="binding site" evidence="9">
    <location>
        <position position="144"/>
    </location>
    <ligand>
        <name>4-amino-2-methyl-5-(diphosphooxymethyl)pyrimidine</name>
        <dbReference type="ChEBI" id="CHEBI:57841"/>
    </ligand>
</feature>
<dbReference type="InterPro" id="IPR022998">
    <property type="entry name" value="ThiamineP_synth_TenI"/>
</dbReference>
<dbReference type="EMBL" id="BMKS01000003">
    <property type="protein sequence ID" value="GGG27648.1"/>
    <property type="molecule type" value="Genomic_DNA"/>
</dbReference>
<feature type="binding site" evidence="9">
    <location>
        <position position="95"/>
    </location>
    <ligand>
        <name>Mg(2+)</name>
        <dbReference type="ChEBI" id="CHEBI:18420"/>
    </ligand>
</feature>
<keyword evidence="2 9" id="KW-0808">Transferase</keyword>
<evidence type="ECO:0000256" key="9">
    <source>
        <dbReference type="HAMAP-Rule" id="MF_00097"/>
    </source>
</evidence>
<evidence type="ECO:0000313" key="13">
    <source>
        <dbReference type="EMBL" id="GGG27648.1"/>
    </source>
</evidence>
<dbReference type="Gene3D" id="3.20.20.70">
    <property type="entry name" value="Aldolase class I"/>
    <property type="match status" value="1"/>
</dbReference>
<dbReference type="Proteomes" id="UP000597507">
    <property type="component" value="Unassembled WGS sequence"/>
</dbReference>
<evidence type="ECO:0000256" key="3">
    <source>
        <dbReference type="ARBA" id="ARBA00022723"/>
    </source>
</evidence>
<evidence type="ECO:0000256" key="7">
    <source>
        <dbReference type="ARBA" id="ARBA00047851"/>
    </source>
</evidence>
<keyword evidence="4 9" id="KW-0460">Magnesium</keyword>
<reference evidence="13 14" key="1">
    <citation type="journal article" date="2014" name="Int. J. Syst. Evol. Microbiol.">
        <title>Complete genome sequence of Corynebacterium casei LMG S-19264T (=DSM 44701T), isolated from a smear-ripened cheese.</title>
        <authorList>
            <consortium name="US DOE Joint Genome Institute (JGI-PGF)"/>
            <person name="Walter F."/>
            <person name="Albersmeier A."/>
            <person name="Kalinowski J."/>
            <person name="Ruckert C."/>
        </authorList>
    </citation>
    <scope>NUCLEOTIDE SEQUENCE [LARGE SCALE GENOMIC DNA]</scope>
    <source>
        <strain evidence="13 14">CGMCC 1.16330</strain>
    </source>
</reference>
<comment type="pathway">
    <text evidence="1 9 11">Cofactor biosynthesis; thiamine diphosphate biosynthesis; thiamine phosphate from 4-amino-2-methyl-5-diphosphomethylpyrimidine and 4-methyl-5-(2-phosphoethyl)-thiazole: step 1/1.</text>
</comment>
<dbReference type="CDD" id="cd00564">
    <property type="entry name" value="TMP_TenI"/>
    <property type="match status" value="1"/>
</dbReference>
<dbReference type="GO" id="GO:0009228">
    <property type="term" value="P:thiamine biosynthetic process"/>
    <property type="evidence" value="ECO:0007669"/>
    <property type="project" value="UniProtKB-KW"/>
</dbReference>
<dbReference type="PANTHER" id="PTHR20857">
    <property type="entry name" value="THIAMINE-PHOSPHATE PYROPHOSPHORYLASE"/>
    <property type="match status" value="1"/>
</dbReference>
<evidence type="ECO:0000313" key="14">
    <source>
        <dbReference type="Proteomes" id="UP000597507"/>
    </source>
</evidence>
<feature type="binding site" evidence="9">
    <location>
        <position position="75"/>
    </location>
    <ligand>
        <name>4-amino-2-methyl-5-(diphosphooxymethyl)pyrimidine</name>
        <dbReference type="ChEBI" id="CHEBI:57841"/>
    </ligand>
</feature>
<comment type="catalytic activity">
    <reaction evidence="8 9 10">
        <text>2-[(2R,5Z)-2-carboxy-4-methylthiazol-5(2H)-ylidene]ethyl phosphate + 4-amino-2-methyl-5-(diphosphooxymethyl)pyrimidine + 2 H(+) = thiamine phosphate + CO2 + diphosphate</text>
        <dbReference type="Rhea" id="RHEA:47844"/>
        <dbReference type="ChEBI" id="CHEBI:15378"/>
        <dbReference type="ChEBI" id="CHEBI:16526"/>
        <dbReference type="ChEBI" id="CHEBI:33019"/>
        <dbReference type="ChEBI" id="CHEBI:37575"/>
        <dbReference type="ChEBI" id="CHEBI:57841"/>
        <dbReference type="ChEBI" id="CHEBI:62899"/>
        <dbReference type="EC" id="2.5.1.3"/>
    </reaction>
</comment>
<keyword evidence="5 9" id="KW-0784">Thiamine biosynthesis</keyword>
<feature type="domain" description="Thiamine phosphate synthase/TenI" evidence="12">
    <location>
        <begin position="13"/>
        <end position="194"/>
    </location>
</feature>
<dbReference type="GO" id="GO:0000287">
    <property type="term" value="F:magnesium ion binding"/>
    <property type="evidence" value="ECO:0007669"/>
    <property type="project" value="UniProtKB-UniRule"/>
</dbReference>
<keyword evidence="14" id="KW-1185">Reference proteome</keyword>
<comment type="caution">
    <text evidence="13">The sequence shown here is derived from an EMBL/GenBank/DDBJ whole genome shotgun (WGS) entry which is preliminary data.</text>
</comment>
<comment type="catalytic activity">
    <reaction evidence="7 9 10">
        <text>2-(2-carboxy-4-methylthiazol-5-yl)ethyl phosphate + 4-amino-2-methyl-5-(diphosphooxymethyl)pyrimidine + 2 H(+) = thiamine phosphate + CO2 + diphosphate</text>
        <dbReference type="Rhea" id="RHEA:47848"/>
        <dbReference type="ChEBI" id="CHEBI:15378"/>
        <dbReference type="ChEBI" id="CHEBI:16526"/>
        <dbReference type="ChEBI" id="CHEBI:33019"/>
        <dbReference type="ChEBI" id="CHEBI:37575"/>
        <dbReference type="ChEBI" id="CHEBI:57841"/>
        <dbReference type="ChEBI" id="CHEBI:62890"/>
        <dbReference type="EC" id="2.5.1.3"/>
    </reaction>
</comment>
<dbReference type="NCBIfam" id="TIGR00693">
    <property type="entry name" value="thiE"/>
    <property type="match status" value="1"/>
</dbReference>
<feature type="binding site" evidence="9">
    <location>
        <position position="171"/>
    </location>
    <ligand>
        <name>2-[(2R,5Z)-2-carboxy-4-methylthiazol-5(2H)-ylidene]ethyl phosphate</name>
        <dbReference type="ChEBI" id="CHEBI:62899"/>
    </ligand>
</feature>
<gene>
    <name evidence="9 13" type="primary">thiE</name>
    <name evidence="13" type="ORF">GCM10010964_14460</name>
</gene>
<dbReference type="UniPathway" id="UPA00060">
    <property type="reaction ID" value="UER00141"/>
</dbReference>
<dbReference type="InterPro" id="IPR036206">
    <property type="entry name" value="ThiamineP_synth_sf"/>
</dbReference>
<evidence type="ECO:0000256" key="1">
    <source>
        <dbReference type="ARBA" id="ARBA00005165"/>
    </source>
</evidence>
<evidence type="ECO:0000256" key="5">
    <source>
        <dbReference type="ARBA" id="ARBA00022977"/>
    </source>
</evidence>
<dbReference type="GO" id="GO:0005737">
    <property type="term" value="C:cytoplasm"/>
    <property type="evidence" value="ECO:0007669"/>
    <property type="project" value="TreeGrafter"/>
</dbReference>
<dbReference type="InterPro" id="IPR034291">
    <property type="entry name" value="TMP_synthase"/>
</dbReference>
<protein>
    <recommendedName>
        <fullName evidence="9">Thiamine-phosphate synthase</fullName>
        <shortName evidence="9">TP synthase</shortName>
        <shortName evidence="9">TPS</shortName>
        <ecNumber evidence="9">2.5.1.3</ecNumber>
    </recommendedName>
    <alternativeName>
        <fullName evidence="9">Thiamine-phosphate pyrophosphorylase</fullName>
        <shortName evidence="9">TMP pyrophosphorylase</shortName>
        <shortName evidence="9">TMP-PPase</shortName>
    </alternativeName>
</protein>
<comment type="catalytic activity">
    <reaction evidence="6 9 10">
        <text>4-methyl-5-(2-phosphooxyethyl)-thiazole + 4-amino-2-methyl-5-(diphosphooxymethyl)pyrimidine + H(+) = thiamine phosphate + diphosphate</text>
        <dbReference type="Rhea" id="RHEA:22328"/>
        <dbReference type="ChEBI" id="CHEBI:15378"/>
        <dbReference type="ChEBI" id="CHEBI:33019"/>
        <dbReference type="ChEBI" id="CHEBI:37575"/>
        <dbReference type="ChEBI" id="CHEBI:57841"/>
        <dbReference type="ChEBI" id="CHEBI:58296"/>
        <dbReference type="EC" id="2.5.1.3"/>
    </reaction>
</comment>
<feature type="binding site" evidence="9">
    <location>
        <begin position="43"/>
        <end position="47"/>
    </location>
    <ligand>
        <name>4-amino-2-methyl-5-(diphosphooxymethyl)pyrimidine</name>
        <dbReference type="ChEBI" id="CHEBI:57841"/>
    </ligand>
</feature>
<proteinExistence type="inferred from homology"/>
<evidence type="ECO:0000259" key="12">
    <source>
        <dbReference type="Pfam" id="PF02581"/>
    </source>
</evidence>
<sequence>MRMTTSDEARCRLYLITPPAFEPDALAGELARALDAGDVAALQIRLKGASDDAIRRATDALRPIAQERGVAVIMNDRADLAVELGCDGAHLGQEDGDHAAARRLLGPDRTLGITCHASRDLAMRAGEIGADYVAFGAFFPTGTKEIVHLADPEILAWWSELFELPCVAIGGITPANCAPLVRAGADFLAVVGAVWNHPEGPAAGVRAMDAAIARALREEA</sequence>
<evidence type="ECO:0000256" key="2">
    <source>
        <dbReference type="ARBA" id="ARBA00022679"/>
    </source>
</evidence>
<comment type="caution">
    <text evidence="9">Lacks conserved residue(s) required for the propagation of feature annotation.</text>
</comment>
<evidence type="ECO:0000256" key="11">
    <source>
        <dbReference type="RuleBase" id="RU004253"/>
    </source>
</evidence>
<dbReference type="Pfam" id="PF02581">
    <property type="entry name" value="TMP-TENI"/>
    <property type="match status" value="1"/>
</dbReference>
<dbReference type="GO" id="GO:0009229">
    <property type="term" value="P:thiamine diphosphate biosynthetic process"/>
    <property type="evidence" value="ECO:0007669"/>
    <property type="project" value="UniProtKB-UniRule"/>
</dbReference>
<evidence type="ECO:0000256" key="4">
    <source>
        <dbReference type="ARBA" id="ARBA00022842"/>
    </source>
</evidence>
<evidence type="ECO:0000256" key="6">
    <source>
        <dbReference type="ARBA" id="ARBA00047334"/>
    </source>
</evidence>
<dbReference type="AlphaFoldDB" id="A0A8J3EAI8"/>
<dbReference type="InterPro" id="IPR013785">
    <property type="entry name" value="Aldolase_TIM"/>
</dbReference>
<name>A0A8J3EAI8_9PROT</name>
<dbReference type="HAMAP" id="MF_00097">
    <property type="entry name" value="TMP_synthase"/>
    <property type="match status" value="1"/>
</dbReference>
<keyword evidence="3 9" id="KW-0479">Metal-binding</keyword>
<feature type="binding site" evidence="9">
    <location>
        <position position="114"/>
    </location>
    <ligand>
        <name>4-amino-2-methyl-5-(diphosphooxymethyl)pyrimidine</name>
        <dbReference type="ChEBI" id="CHEBI:57841"/>
    </ligand>
</feature>
<organism evidence="13 14">
    <name type="scientific">Caldovatus sediminis</name>
    <dbReference type="NCBI Taxonomy" id="2041189"/>
    <lineage>
        <taxon>Bacteria</taxon>
        <taxon>Pseudomonadati</taxon>
        <taxon>Pseudomonadota</taxon>
        <taxon>Alphaproteobacteria</taxon>
        <taxon>Acetobacterales</taxon>
        <taxon>Roseomonadaceae</taxon>
        <taxon>Caldovatus</taxon>
    </lineage>
</organism>
<dbReference type="PANTHER" id="PTHR20857:SF15">
    <property type="entry name" value="THIAMINE-PHOSPHATE SYNTHASE"/>
    <property type="match status" value="1"/>
</dbReference>
<dbReference type="EC" id="2.5.1.3" evidence="9"/>